<organism evidence="2 3">
    <name type="scientific">Saprolegnia diclina (strain VS20)</name>
    <dbReference type="NCBI Taxonomy" id="1156394"/>
    <lineage>
        <taxon>Eukaryota</taxon>
        <taxon>Sar</taxon>
        <taxon>Stramenopiles</taxon>
        <taxon>Oomycota</taxon>
        <taxon>Saprolegniomycetes</taxon>
        <taxon>Saprolegniales</taxon>
        <taxon>Saprolegniaceae</taxon>
        <taxon>Saprolegnia</taxon>
    </lineage>
</organism>
<dbReference type="RefSeq" id="XP_008610968.1">
    <property type="nucleotide sequence ID" value="XM_008612746.1"/>
</dbReference>
<dbReference type="Proteomes" id="UP000030762">
    <property type="component" value="Unassembled WGS sequence"/>
</dbReference>
<dbReference type="OMA" id="RTSIFQD"/>
<sequence>MNLVGPFLAALPEDLSAMIVAAVLCASLLLTLAILQQGARTSIFQDGLIFFRPVCHVAADHIDAATDDTDAAEIPMTTSNRTPPGSIGAQLVLASHLPALTLLLSLVAVAGAVVVATTTTTR</sequence>
<accession>T0QLP7</accession>
<dbReference type="EMBL" id="JH767150">
    <property type="protein sequence ID" value="EQC35651.1"/>
    <property type="molecule type" value="Genomic_DNA"/>
</dbReference>
<keyword evidence="1" id="KW-0472">Membrane</keyword>
<dbReference type="AlphaFoldDB" id="T0QLP7"/>
<keyword evidence="3" id="KW-1185">Reference proteome</keyword>
<evidence type="ECO:0000313" key="3">
    <source>
        <dbReference type="Proteomes" id="UP000030762"/>
    </source>
</evidence>
<dbReference type="InParanoid" id="T0QLP7"/>
<keyword evidence="1" id="KW-1133">Transmembrane helix</keyword>
<gene>
    <name evidence="2" type="ORF">SDRG_06935</name>
</gene>
<feature type="transmembrane region" description="Helical" evidence="1">
    <location>
        <begin position="91"/>
        <end position="116"/>
    </location>
</feature>
<keyword evidence="1" id="KW-0812">Transmembrane</keyword>
<evidence type="ECO:0000256" key="1">
    <source>
        <dbReference type="SAM" id="Phobius"/>
    </source>
</evidence>
<name>T0QLP7_SAPDV</name>
<dbReference type="VEuPathDB" id="FungiDB:SDRG_06935"/>
<dbReference type="GeneID" id="19947662"/>
<feature type="transmembrane region" description="Helical" evidence="1">
    <location>
        <begin position="15"/>
        <end position="35"/>
    </location>
</feature>
<protein>
    <submittedName>
        <fullName evidence="2">Uncharacterized protein</fullName>
    </submittedName>
</protein>
<evidence type="ECO:0000313" key="2">
    <source>
        <dbReference type="EMBL" id="EQC35651.1"/>
    </source>
</evidence>
<proteinExistence type="predicted"/>
<reference evidence="2 3" key="1">
    <citation type="submission" date="2012-04" db="EMBL/GenBank/DDBJ databases">
        <title>The Genome Sequence of Saprolegnia declina VS20.</title>
        <authorList>
            <consortium name="The Broad Institute Genome Sequencing Platform"/>
            <person name="Russ C."/>
            <person name="Nusbaum C."/>
            <person name="Tyler B."/>
            <person name="van West P."/>
            <person name="Dieguez-Uribeondo J."/>
            <person name="de Bruijn I."/>
            <person name="Tripathy S."/>
            <person name="Jiang R."/>
            <person name="Young S.K."/>
            <person name="Zeng Q."/>
            <person name="Gargeya S."/>
            <person name="Fitzgerald M."/>
            <person name="Haas B."/>
            <person name="Abouelleil A."/>
            <person name="Alvarado L."/>
            <person name="Arachchi H.M."/>
            <person name="Berlin A."/>
            <person name="Chapman S.B."/>
            <person name="Goldberg J."/>
            <person name="Griggs A."/>
            <person name="Gujja S."/>
            <person name="Hansen M."/>
            <person name="Howarth C."/>
            <person name="Imamovic A."/>
            <person name="Larimer J."/>
            <person name="McCowen C."/>
            <person name="Montmayeur A."/>
            <person name="Murphy C."/>
            <person name="Neiman D."/>
            <person name="Pearson M."/>
            <person name="Priest M."/>
            <person name="Roberts A."/>
            <person name="Saif S."/>
            <person name="Shea T."/>
            <person name="Sisk P."/>
            <person name="Sykes S."/>
            <person name="Wortman J."/>
            <person name="Nusbaum C."/>
            <person name="Birren B."/>
        </authorList>
    </citation>
    <scope>NUCLEOTIDE SEQUENCE [LARGE SCALE GENOMIC DNA]</scope>
    <source>
        <strain evidence="2 3">VS20</strain>
    </source>
</reference>